<organism evidence="2 3">
    <name type="scientific">Nocardiopsis gilva YIM 90087</name>
    <dbReference type="NCBI Taxonomy" id="1235441"/>
    <lineage>
        <taxon>Bacteria</taxon>
        <taxon>Bacillati</taxon>
        <taxon>Actinomycetota</taxon>
        <taxon>Actinomycetes</taxon>
        <taxon>Streptosporangiales</taxon>
        <taxon>Nocardiopsidaceae</taxon>
        <taxon>Nocardiopsis</taxon>
    </lineage>
</organism>
<accession>A0A223S375</accession>
<dbReference type="InterPro" id="IPR002372">
    <property type="entry name" value="PQQ_rpt_dom"/>
</dbReference>
<proteinExistence type="predicted"/>
<dbReference type="KEGG" id="ngv:CDO52_07105"/>
<name>A0A223S375_9ACTN</name>
<gene>
    <name evidence="2" type="ORF">CDO52_07105</name>
</gene>
<dbReference type="Gene3D" id="2.130.10.10">
    <property type="entry name" value="YVTN repeat-like/Quinoprotein amine dehydrogenase"/>
    <property type="match status" value="1"/>
</dbReference>
<dbReference type="Pfam" id="PF13360">
    <property type="entry name" value="PQQ_2"/>
    <property type="match status" value="1"/>
</dbReference>
<feature type="domain" description="Pyrrolo-quinoline quinone repeat" evidence="1">
    <location>
        <begin position="20"/>
        <end position="202"/>
    </location>
</feature>
<evidence type="ECO:0000259" key="1">
    <source>
        <dbReference type="Pfam" id="PF13360"/>
    </source>
</evidence>
<dbReference type="InterPro" id="IPR011047">
    <property type="entry name" value="Quinoprotein_ADH-like_sf"/>
</dbReference>
<dbReference type="InterPro" id="IPR015943">
    <property type="entry name" value="WD40/YVTN_repeat-like_dom_sf"/>
</dbReference>
<sequence length="294" mass="31419">MIVAPVVTGAQSYGSVQERKIALLDADTGRRRKVIDLDETVLCGVDTDRGSNGGLGYDFDFAVQDGKLIAYAGAALAAYDLKTGELLFDTDVREDFDNAPVRELANIAAADGRVVVQSTYRADRNRSAETSLLVGYRPDGESAWHKRIEDDDRGAPWEMVSFEHSQGRGHRVPVPGGTLLMWPYTSSYHQRAVRVSDGRILWDSDRICWNSPYSSNHQGLFVYKSPSAVGFLDASDGSCTPLGIPGTFIDEDAADSRISIAGADVAVTPGAVVVSSPGDGAIQASGTAVFAPAD</sequence>
<dbReference type="EMBL" id="CP022753">
    <property type="protein sequence ID" value="ASU82583.1"/>
    <property type="molecule type" value="Genomic_DNA"/>
</dbReference>
<evidence type="ECO:0000313" key="3">
    <source>
        <dbReference type="Proteomes" id="UP000215005"/>
    </source>
</evidence>
<protein>
    <recommendedName>
        <fullName evidence="1">Pyrrolo-quinoline quinone repeat domain-containing protein</fullName>
    </recommendedName>
</protein>
<evidence type="ECO:0000313" key="2">
    <source>
        <dbReference type="EMBL" id="ASU82583.1"/>
    </source>
</evidence>
<dbReference type="SUPFAM" id="SSF50998">
    <property type="entry name" value="Quinoprotein alcohol dehydrogenase-like"/>
    <property type="match status" value="1"/>
</dbReference>
<dbReference type="Proteomes" id="UP000215005">
    <property type="component" value="Chromosome"/>
</dbReference>
<reference evidence="2 3" key="1">
    <citation type="submission" date="2017-08" db="EMBL/GenBank/DDBJ databases">
        <title>The complete genome sequence of Nocardiopsis gilva YIM 90087.</title>
        <authorList>
            <person name="Yin M."/>
            <person name="Tang S."/>
        </authorList>
    </citation>
    <scope>NUCLEOTIDE SEQUENCE [LARGE SCALE GENOMIC DNA]</scope>
    <source>
        <strain evidence="2 3">YIM 90087</strain>
    </source>
</reference>
<dbReference type="AlphaFoldDB" id="A0A223S375"/>
<keyword evidence="3" id="KW-1185">Reference proteome</keyword>